<evidence type="ECO:0000259" key="2">
    <source>
        <dbReference type="PROSITE" id="PS50828"/>
    </source>
</evidence>
<dbReference type="AlphaFoldDB" id="A0AB74U9G9"/>
<dbReference type="Gene3D" id="3.30.1370.110">
    <property type="match status" value="1"/>
</dbReference>
<dbReference type="InterPro" id="IPR002625">
    <property type="entry name" value="Smr_dom"/>
</dbReference>
<dbReference type="InterPro" id="IPR036063">
    <property type="entry name" value="Smr_dom_sf"/>
</dbReference>
<name>A0AB74U9G9_9GAMM</name>
<reference evidence="3" key="1">
    <citation type="submission" date="2024-06" db="EMBL/GenBank/DDBJ databases">
        <title>Complete genome of Salinicola endophyticus HNIBRBA4755.</title>
        <authorList>
            <person name="Shin S.Y."/>
            <person name="Kang H."/>
            <person name="Song J."/>
        </authorList>
    </citation>
    <scope>NUCLEOTIDE SEQUENCE</scope>
    <source>
        <strain evidence="3">HNIBRBA4755</strain>
    </source>
</reference>
<feature type="region of interest" description="Disordered" evidence="1">
    <location>
        <begin position="34"/>
        <end position="69"/>
    </location>
</feature>
<sequence>MTQISGDDPSGDDDADLGAFRQALEAAGVKKLELNRADTGRRRRHSLNATARREAAEQAPPQALSTLSDGGVEAVTPHQSLAFAIPDLPPRTFAQLKRGRIPWEGGLDLHGYTLDEARLELESFIDDAIANRLRCVLVVHGKARSTSAGGTAYPVIKSHVNTWLRNWSRVLAFCSASEIDGGTGALYVLLRTRGGEPE</sequence>
<evidence type="ECO:0000256" key="1">
    <source>
        <dbReference type="SAM" id="MobiDB-lite"/>
    </source>
</evidence>
<dbReference type="SMART" id="SM00463">
    <property type="entry name" value="SMR"/>
    <property type="match status" value="1"/>
</dbReference>
<dbReference type="SUPFAM" id="SSF160443">
    <property type="entry name" value="SMR domain-like"/>
    <property type="match status" value="1"/>
</dbReference>
<dbReference type="RefSeq" id="WP_353979155.1">
    <property type="nucleotide sequence ID" value="NZ_CP159578.1"/>
</dbReference>
<feature type="domain" description="Smr" evidence="2">
    <location>
        <begin position="107"/>
        <end position="191"/>
    </location>
</feature>
<dbReference type="EMBL" id="CP159578">
    <property type="protein sequence ID" value="XCJ78134.1"/>
    <property type="molecule type" value="Genomic_DNA"/>
</dbReference>
<protein>
    <submittedName>
        <fullName evidence="3">Smr/MutS family protein</fullName>
    </submittedName>
</protein>
<dbReference type="PROSITE" id="PS50828">
    <property type="entry name" value="SMR"/>
    <property type="match status" value="1"/>
</dbReference>
<organism evidence="3">
    <name type="scientific">Salinicola endophyticus</name>
    <dbReference type="NCBI Taxonomy" id="1949083"/>
    <lineage>
        <taxon>Bacteria</taxon>
        <taxon>Pseudomonadati</taxon>
        <taxon>Pseudomonadota</taxon>
        <taxon>Gammaproteobacteria</taxon>
        <taxon>Oceanospirillales</taxon>
        <taxon>Halomonadaceae</taxon>
        <taxon>Salinicola</taxon>
    </lineage>
</organism>
<dbReference type="PANTHER" id="PTHR35562">
    <property type="entry name" value="DNA ENDONUCLEASE SMRA-RELATED"/>
    <property type="match status" value="1"/>
</dbReference>
<evidence type="ECO:0000313" key="3">
    <source>
        <dbReference type="EMBL" id="XCJ78134.1"/>
    </source>
</evidence>
<gene>
    <name evidence="3" type="ORF">ABV408_11840</name>
</gene>
<dbReference type="PANTHER" id="PTHR35562:SF2">
    <property type="entry name" value="DNA ENDONUCLEASE SMRA-RELATED"/>
    <property type="match status" value="1"/>
</dbReference>
<dbReference type="Pfam" id="PF01713">
    <property type="entry name" value="Smr"/>
    <property type="match status" value="1"/>
</dbReference>
<proteinExistence type="predicted"/>
<accession>A0AB74U9G9</accession>
<dbReference type="GO" id="GO:0004520">
    <property type="term" value="F:DNA endonuclease activity"/>
    <property type="evidence" value="ECO:0007669"/>
    <property type="project" value="TreeGrafter"/>
</dbReference>